<dbReference type="GO" id="GO:0005773">
    <property type="term" value="C:vacuole"/>
    <property type="evidence" value="ECO:0007669"/>
    <property type="project" value="GOC"/>
</dbReference>
<sequence>MSTYGSYDEVTEIKPKIPKESCDPVQSDKMNNKQANVCCHYQLIKRQGIPPEQIVTMMYDDIASDPRNPQKGNILSVLDNENVYEGVLKDYTGKDVTPQNFLNALQGKCTDKKVINSCGNDNIYIYMTGLGTESTFKFPKQSDVKKHFLSEFLQK</sequence>
<evidence type="ECO:0000313" key="2">
    <source>
        <dbReference type="EMBL" id="KAA0704520.1"/>
    </source>
</evidence>
<accession>A0A5A9N4A8</accession>
<name>A0A5A9N4A8_9TELE</name>
<dbReference type="GO" id="GO:0004197">
    <property type="term" value="F:cysteine-type endopeptidase activity"/>
    <property type="evidence" value="ECO:0007669"/>
    <property type="project" value="TreeGrafter"/>
</dbReference>
<dbReference type="GO" id="GO:0006624">
    <property type="term" value="P:vacuolar protein processing"/>
    <property type="evidence" value="ECO:0007669"/>
    <property type="project" value="TreeGrafter"/>
</dbReference>
<dbReference type="PANTHER" id="PTHR12000:SF21">
    <property type="entry name" value="LEGUMAIN-RELATED"/>
    <property type="match status" value="1"/>
</dbReference>
<gene>
    <name evidence="2" type="ORF">E1301_Tti017223</name>
</gene>
<keyword evidence="3" id="KW-1185">Reference proteome</keyword>
<dbReference type="Pfam" id="PF01650">
    <property type="entry name" value="Peptidase_C13"/>
    <property type="match status" value="1"/>
</dbReference>
<dbReference type="PANTHER" id="PTHR12000">
    <property type="entry name" value="HEMOGLOBINASE FAMILY MEMBER"/>
    <property type="match status" value="1"/>
</dbReference>
<proteinExistence type="inferred from homology"/>
<dbReference type="GO" id="GO:0051603">
    <property type="term" value="P:proteolysis involved in protein catabolic process"/>
    <property type="evidence" value="ECO:0007669"/>
    <property type="project" value="TreeGrafter"/>
</dbReference>
<evidence type="ECO:0000256" key="1">
    <source>
        <dbReference type="ARBA" id="ARBA00009941"/>
    </source>
</evidence>
<dbReference type="Proteomes" id="UP000324632">
    <property type="component" value="Chromosome 22"/>
</dbReference>
<dbReference type="EMBL" id="SOYY01000022">
    <property type="protein sequence ID" value="KAA0704520.1"/>
    <property type="molecule type" value="Genomic_DNA"/>
</dbReference>
<comment type="caution">
    <text evidence="2">The sequence shown here is derived from an EMBL/GenBank/DDBJ whole genome shotgun (WGS) entry which is preliminary data.</text>
</comment>
<dbReference type="InterPro" id="IPR001096">
    <property type="entry name" value="Peptidase_C13"/>
</dbReference>
<comment type="similarity">
    <text evidence="1">Belongs to the peptidase C13 family.</text>
</comment>
<dbReference type="Gene3D" id="3.40.50.1460">
    <property type="match status" value="1"/>
</dbReference>
<dbReference type="AlphaFoldDB" id="A0A5A9N4A8"/>
<evidence type="ECO:0000313" key="3">
    <source>
        <dbReference type="Proteomes" id="UP000324632"/>
    </source>
</evidence>
<organism evidence="2 3">
    <name type="scientific">Triplophysa tibetana</name>
    <dbReference type="NCBI Taxonomy" id="1572043"/>
    <lineage>
        <taxon>Eukaryota</taxon>
        <taxon>Metazoa</taxon>
        <taxon>Chordata</taxon>
        <taxon>Craniata</taxon>
        <taxon>Vertebrata</taxon>
        <taxon>Euteleostomi</taxon>
        <taxon>Actinopterygii</taxon>
        <taxon>Neopterygii</taxon>
        <taxon>Teleostei</taxon>
        <taxon>Ostariophysi</taxon>
        <taxon>Cypriniformes</taxon>
        <taxon>Nemacheilidae</taxon>
        <taxon>Triplophysa</taxon>
    </lineage>
</organism>
<dbReference type="PRINTS" id="PR00776">
    <property type="entry name" value="HEMOGLOBNASE"/>
</dbReference>
<protein>
    <submittedName>
        <fullName evidence="2">Legumain</fullName>
    </submittedName>
</protein>
<reference evidence="2 3" key="1">
    <citation type="journal article" date="2019" name="Mol. Ecol. Resour.">
        <title>Chromosome-level genome assembly of Triplophysa tibetana, a fish adapted to the harsh high-altitude environment of the Tibetan Plateau.</title>
        <authorList>
            <person name="Yang X."/>
            <person name="Liu H."/>
            <person name="Ma Z."/>
            <person name="Zou Y."/>
            <person name="Zou M."/>
            <person name="Mao Y."/>
            <person name="Li X."/>
            <person name="Wang H."/>
            <person name="Chen T."/>
            <person name="Wang W."/>
            <person name="Yang R."/>
        </authorList>
    </citation>
    <scope>NUCLEOTIDE SEQUENCE [LARGE SCALE GENOMIC DNA]</scope>
    <source>
        <strain evidence="2">TTIB1903HZAU</strain>
        <tissue evidence="2">Muscle</tissue>
    </source>
</reference>